<keyword evidence="2" id="KW-0540">Nuclease</keyword>
<gene>
    <name evidence="2" type="ORF">GII30_17830</name>
</gene>
<protein>
    <submittedName>
        <fullName evidence="2">Endonuclease</fullName>
    </submittedName>
</protein>
<evidence type="ECO:0000313" key="2">
    <source>
        <dbReference type="EMBL" id="QHN40760.1"/>
    </source>
</evidence>
<sequence>MIDVLIDALVREFTTDMAPSLLLGAVSGRVVGAGGSPVEIESLVNVLVDEKVTAVRSSVRKALTLWDAESVAGWVSATLPNSPERRELIYSRLGIPAAAYAALTESYPLVGMPTVIAAQQPWEPWYTPERRTAQGFYWRAYQGVLARKGWSQETIDSLHVGTTEVVRRLADPTRPEPYQSKGLVVGYVQSGKTANFTGVVAKAIDAGYRLIIVLTGTIELLRTQTQRRLDMELIGMQNIDEAEYENDEDWLDGKFLRHIIDPNHSNDAPAIRRLTGVVDDYKALAKGIGTLHYEFVDHSLPLIDSANLYPSNVRVAVVKKNSTVLKKLVADMRKIPTPHDQIPALIIDDEADQASVNTENPKKFAAGKVERTAINQQISNLLELLRRSQYVGYTATPFANVFVDPDDSENIFPTDFIVSLPRPDNYMGGADFHDREGDLGYGVEKTPANSNERAFVRDLRPQCDDDRDAERLGALDAYVLSGAVKLFRMSCGDAGDFRHHTMLVHESVKQAEHSALADEFTALWKSAGYSSAAGLDRLKALWENDFKPVSAARADPASSNPASFDKLVEYIGQACDKIGEGLRPVIVVNGDADKDYLQEPLNFQEHRVWKILVGGTKLSRGFTVEGLTTTYYTRRTAQADTLMQMGRWFGFRPGYRDLVRLYIGREVPGPAGKEFDLYRAFEAIVEDEEDFRDELDRFKGMNEAGEPMVIPRDIPPMVFQRLPWLKPTAANKMYNAKMTYRSVGGQSFSFTMQGPRNDGSNNVKHFDLARPILDQLGDEGEFFFKDKDGESRSFTACYGIVSAGEIFEAVDQFVWDSNWDFAPHREAFERAMDDGLLDDFAVLLPIPKTRAKVSIGGYPTALPIVNRKRQEAQYRTGFTGTAVRERDAIEHIAGHPEKDVGGPLARKLRKPTRGGMILLFASDPPSKRHIKDVAKGAVDARDVATLFTYALPYAACPSPRIGFTAQKSGAGAIVDAQ</sequence>
<dbReference type="Pfam" id="PF10593">
    <property type="entry name" value="Z1"/>
    <property type="match status" value="1"/>
</dbReference>
<dbReference type="EMBL" id="CP045810">
    <property type="protein sequence ID" value="QHN40760.1"/>
    <property type="molecule type" value="Genomic_DNA"/>
</dbReference>
<dbReference type="AlphaFoldDB" id="A0A857L0P8"/>
<reference evidence="2" key="1">
    <citation type="journal article" date="2021" name="Nat. Microbiol.">
        <title>Cocultivation of an ultrasmall environmental parasitic bacterium with lytic ability against bacteria associated with wastewater foams.</title>
        <authorList>
            <person name="Batinovic S."/>
            <person name="Rose J.J.A."/>
            <person name="Ratcliffe J."/>
            <person name="Seviour R.J."/>
            <person name="Petrovski S."/>
        </authorList>
    </citation>
    <scope>NUCLEOTIDE SEQUENCE</scope>
    <source>
        <strain evidence="2">CON44</strain>
    </source>
</reference>
<organism evidence="2">
    <name type="scientific">Gordonia amarae</name>
    <dbReference type="NCBI Taxonomy" id="36821"/>
    <lineage>
        <taxon>Bacteria</taxon>
        <taxon>Bacillati</taxon>
        <taxon>Actinomycetota</taxon>
        <taxon>Actinomycetes</taxon>
        <taxon>Mycobacteriales</taxon>
        <taxon>Gordoniaceae</taxon>
        <taxon>Gordonia</taxon>
    </lineage>
</organism>
<keyword evidence="2" id="KW-0378">Hydrolase</keyword>
<name>A0A857L0P8_9ACTN</name>
<evidence type="ECO:0000259" key="1">
    <source>
        <dbReference type="Pfam" id="PF10593"/>
    </source>
</evidence>
<feature type="domain" description="Putative endonuclease Z1" evidence="1">
    <location>
        <begin position="474"/>
        <end position="717"/>
    </location>
</feature>
<dbReference type="GO" id="GO:0004519">
    <property type="term" value="F:endonuclease activity"/>
    <property type="evidence" value="ECO:0007669"/>
    <property type="project" value="UniProtKB-KW"/>
</dbReference>
<proteinExistence type="predicted"/>
<keyword evidence="2" id="KW-0255">Endonuclease</keyword>
<dbReference type="InterPro" id="IPR018310">
    <property type="entry name" value="Put_endonuclease_Z1-dom"/>
</dbReference>
<accession>A0A857L0P8</accession>
<dbReference type="RefSeq" id="WP_005185562.1">
    <property type="nucleotide sequence ID" value="NZ_CP045804.1"/>
</dbReference>